<evidence type="ECO:0000259" key="1">
    <source>
        <dbReference type="PROSITE" id="PS50097"/>
    </source>
</evidence>
<dbReference type="PANTHER" id="PTHR47843">
    <property type="entry name" value="BTB DOMAIN-CONTAINING PROTEIN-RELATED"/>
    <property type="match status" value="1"/>
</dbReference>
<dbReference type="InterPro" id="IPR000210">
    <property type="entry name" value="BTB/POZ_dom"/>
</dbReference>
<dbReference type="SMART" id="SM00225">
    <property type="entry name" value="BTB"/>
    <property type="match status" value="1"/>
</dbReference>
<proteinExistence type="predicted"/>
<dbReference type="GeneID" id="92037043"/>
<dbReference type="CDD" id="cd18186">
    <property type="entry name" value="BTB_POZ_ZBTB_KLHL-like"/>
    <property type="match status" value="1"/>
</dbReference>
<sequence>MMADGHVSSDPDVTSLLEYHDSEFTNKKFSDFTIRCQGREFFVHRVILAARSAFFNKAFNPTSLWTEAKTGTMDLEEDDPDIVHQMLCYCYCPAEFQTTEKFKLSLMNEPRPDVEAKLKSWILLHALADRFLIEGLKTKIIRHFELMINASGFRYYICGGDFKNNRKHLSPAGVGRIARAVFETTHERDTRLRTVTLSLVSLILPMLGASSRFVAEVSRIEDFWMLLAMNHAKVDFRARTCPSCCEIDVAELREHSLFEDMSLDDGRRSHKKFNRGKFQCDSCNALHTVDEWNALHSRWESDIAQILVPWDSEDEESIDSRGTSKKRRRVG</sequence>
<accession>A0ABR1LD86</accession>
<dbReference type="Proteomes" id="UP001360953">
    <property type="component" value="Unassembled WGS sequence"/>
</dbReference>
<dbReference type="EMBL" id="JBBPEH010000010">
    <property type="protein sequence ID" value="KAK7533204.1"/>
    <property type="molecule type" value="Genomic_DNA"/>
</dbReference>
<dbReference type="Gene3D" id="3.30.710.10">
    <property type="entry name" value="Potassium Channel Kv1.1, Chain A"/>
    <property type="match status" value="1"/>
</dbReference>
<comment type="caution">
    <text evidence="2">The sequence shown here is derived from an EMBL/GenBank/DDBJ whole genome shotgun (WGS) entry which is preliminary data.</text>
</comment>
<evidence type="ECO:0000313" key="3">
    <source>
        <dbReference type="Proteomes" id="UP001360953"/>
    </source>
</evidence>
<keyword evidence="3" id="KW-1185">Reference proteome</keyword>
<dbReference type="InterPro" id="IPR011333">
    <property type="entry name" value="SKP1/BTB/POZ_sf"/>
</dbReference>
<evidence type="ECO:0000313" key="2">
    <source>
        <dbReference type="EMBL" id="KAK7533204.1"/>
    </source>
</evidence>
<dbReference type="PROSITE" id="PS50097">
    <property type="entry name" value="BTB"/>
    <property type="match status" value="1"/>
</dbReference>
<dbReference type="PANTHER" id="PTHR47843:SF5">
    <property type="entry name" value="BTB_POZ DOMAIN PROTEIN"/>
    <property type="match status" value="1"/>
</dbReference>
<organism evidence="2 3">
    <name type="scientific">Phyllosticta citribraziliensis</name>
    <dbReference type="NCBI Taxonomy" id="989973"/>
    <lineage>
        <taxon>Eukaryota</taxon>
        <taxon>Fungi</taxon>
        <taxon>Dikarya</taxon>
        <taxon>Ascomycota</taxon>
        <taxon>Pezizomycotina</taxon>
        <taxon>Dothideomycetes</taxon>
        <taxon>Dothideomycetes incertae sedis</taxon>
        <taxon>Botryosphaeriales</taxon>
        <taxon>Phyllostictaceae</taxon>
        <taxon>Phyllosticta</taxon>
    </lineage>
</organism>
<protein>
    <recommendedName>
        <fullName evidence="1">BTB domain-containing protein</fullName>
    </recommendedName>
</protein>
<dbReference type="RefSeq" id="XP_066652597.1">
    <property type="nucleotide sequence ID" value="XM_066804137.1"/>
</dbReference>
<dbReference type="SUPFAM" id="SSF54695">
    <property type="entry name" value="POZ domain"/>
    <property type="match status" value="1"/>
</dbReference>
<name>A0ABR1LD86_9PEZI</name>
<dbReference type="Pfam" id="PF00651">
    <property type="entry name" value="BTB"/>
    <property type="match status" value="1"/>
</dbReference>
<reference evidence="2 3" key="1">
    <citation type="submission" date="2024-04" db="EMBL/GenBank/DDBJ databases">
        <title>Phyllosticta paracitricarpa is synonymous to the EU quarantine fungus P. citricarpa based on phylogenomic analyses.</title>
        <authorList>
            <consortium name="Lawrence Berkeley National Laboratory"/>
            <person name="Van ingen-buijs V.A."/>
            <person name="Van westerhoven A.C."/>
            <person name="Haridas S."/>
            <person name="Skiadas P."/>
            <person name="Martin F."/>
            <person name="Groenewald J.Z."/>
            <person name="Crous P.W."/>
            <person name="Seidl M.F."/>
        </authorList>
    </citation>
    <scope>NUCLEOTIDE SEQUENCE [LARGE SCALE GENOMIC DNA]</scope>
    <source>
        <strain evidence="2 3">CPC 17464</strain>
    </source>
</reference>
<feature type="domain" description="BTB" evidence="1">
    <location>
        <begin position="30"/>
        <end position="91"/>
    </location>
</feature>
<gene>
    <name evidence="2" type="ORF">J3D65DRAFT_73796</name>
</gene>